<dbReference type="Proteomes" id="UP000287651">
    <property type="component" value="Unassembled WGS sequence"/>
</dbReference>
<protein>
    <submittedName>
        <fullName evidence="1">Uncharacterized protein</fullName>
    </submittedName>
</protein>
<proteinExistence type="predicted"/>
<organism evidence="1 2">
    <name type="scientific">Ensete ventricosum</name>
    <name type="common">Abyssinian banana</name>
    <name type="synonym">Musa ensete</name>
    <dbReference type="NCBI Taxonomy" id="4639"/>
    <lineage>
        <taxon>Eukaryota</taxon>
        <taxon>Viridiplantae</taxon>
        <taxon>Streptophyta</taxon>
        <taxon>Embryophyta</taxon>
        <taxon>Tracheophyta</taxon>
        <taxon>Spermatophyta</taxon>
        <taxon>Magnoliopsida</taxon>
        <taxon>Liliopsida</taxon>
        <taxon>Zingiberales</taxon>
        <taxon>Musaceae</taxon>
        <taxon>Ensete</taxon>
    </lineage>
</organism>
<dbReference type="EMBL" id="AMZH03001351">
    <property type="protein sequence ID" value="RRT79627.1"/>
    <property type="molecule type" value="Genomic_DNA"/>
</dbReference>
<sequence length="51" mass="5931">MILMACCRAGIQLWSIHAHGSMSHATMTIVLLELIWETQTYLETWSHRLVF</sequence>
<reference evidence="1 2" key="1">
    <citation type="journal article" date="2014" name="Agronomy (Basel)">
        <title>A Draft Genome Sequence for Ensete ventricosum, the Drought-Tolerant Tree Against Hunger.</title>
        <authorList>
            <person name="Harrison J."/>
            <person name="Moore K.A."/>
            <person name="Paszkiewicz K."/>
            <person name="Jones T."/>
            <person name="Grant M."/>
            <person name="Ambacheew D."/>
            <person name="Muzemil S."/>
            <person name="Studholme D.J."/>
        </authorList>
    </citation>
    <scope>NUCLEOTIDE SEQUENCE [LARGE SCALE GENOMIC DNA]</scope>
</reference>
<evidence type="ECO:0000313" key="1">
    <source>
        <dbReference type="EMBL" id="RRT79627.1"/>
    </source>
</evidence>
<gene>
    <name evidence="1" type="ORF">B296_00023835</name>
</gene>
<comment type="caution">
    <text evidence="1">The sequence shown here is derived from an EMBL/GenBank/DDBJ whole genome shotgun (WGS) entry which is preliminary data.</text>
</comment>
<dbReference type="AlphaFoldDB" id="A0A444EJR8"/>
<evidence type="ECO:0000313" key="2">
    <source>
        <dbReference type="Proteomes" id="UP000287651"/>
    </source>
</evidence>
<name>A0A444EJR8_ENSVE</name>
<accession>A0A444EJR8</accession>